<keyword evidence="2" id="KW-1185">Reference proteome</keyword>
<gene>
    <name evidence="1" type="ORF">ACFY1D_03330</name>
</gene>
<dbReference type="Proteomes" id="UP001602058">
    <property type="component" value="Unassembled WGS sequence"/>
</dbReference>
<protein>
    <submittedName>
        <fullName evidence="1">Uncharacterized protein</fullName>
    </submittedName>
</protein>
<sequence length="166" mass="18240">MLGWLKPKSTRQERGLAWRAQMVIATRAPFVATGSPREDPDSLVGEAVFNSESIHEVLMELAYGIDPRRPLRETAESALAAMSALVVLRPSWIAYCNAHVGLAPEATDARSEMWRQWVAGDTVRAWPYFAQARSAVTAATEKIAELQPALADFCGHDFTALARKTA</sequence>
<comment type="caution">
    <text evidence="1">The sequence shown here is derived from an EMBL/GenBank/DDBJ whole genome shotgun (WGS) entry which is preliminary data.</text>
</comment>
<evidence type="ECO:0000313" key="2">
    <source>
        <dbReference type="Proteomes" id="UP001602058"/>
    </source>
</evidence>
<organism evidence="1 2">
    <name type="scientific">Streptomyces bluensis</name>
    <dbReference type="NCBI Taxonomy" id="33897"/>
    <lineage>
        <taxon>Bacteria</taxon>
        <taxon>Bacillati</taxon>
        <taxon>Actinomycetota</taxon>
        <taxon>Actinomycetes</taxon>
        <taxon>Kitasatosporales</taxon>
        <taxon>Streptomycetaceae</taxon>
        <taxon>Streptomyces</taxon>
    </lineage>
</organism>
<name>A0ABW6UAM7_9ACTN</name>
<dbReference type="RefSeq" id="WP_387883203.1">
    <property type="nucleotide sequence ID" value="NZ_JBIAWJ010000001.1"/>
</dbReference>
<evidence type="ECO:0000313" key="1">
    <source>
        <dbReference type="EMBL" id="MFF4520495.1"/>
    </source>
</evidence>
<proteinExistence type="predicted"/>
<dbReference type="EMBL" id="JBIAWJ010000001">
    <property type="protein sequence ID" value="MFF4520495.1"/>
    <property type="molecule type" value="Genomic_DNA"/>
</dbReference>
<reference evidence="1 2" key="1">
    <citation type="submission" date="2024-10" db="EMBL/GenBank/DDBJ databases">
        <title>The Natural Products Discovery Center: Release of the First 8490 Sequenced Strains for Exploring Actinobacteria Biosynthetic Diversity.</title>
        <authorList>
            <person name="Kalkreuter E."/>
            <person name="Kautsar S.A."/>
            <person name="Yang D."/>
            <person name="Bader C.D."/>
            <person name="Teijaro C.N."/>
            <person name="Fluegel L."/>
            <person name="Davis C.M."/>
            <person name="Simpson J.R."/>
            <person name="Lauterbach L."/>
            <person name="Steele A.D."/>
            <person name="Gui C."/>
            <person name="Meng S."/>
            <person name="Li G."/>
            <person name="Viehrig K."/>
            <person name="Ye F."/>
            <person name="Su P."/>
            <person name="Kiefer A.F."/>
            <person name="Nichols A."/>
            <person name="Cepeda A.J."/>
            <person name="Yan W."/>
            <person name="Fan B."/>
            <person name="Jiang Y."/>
            <person name="Adhikari A."/>
            <person name="Zheng C.-J."/>
            <person name="Schuster L."/>
            <person name="Cowan T.M."/>
            <person name="Smanski M.J."/>
            <person name="Chevrette M.G."/>
            <person name="De Carvalho L.P.S."/>
            <person name="Shen B."/>
        </authorList>
    </citation>
    <scope>NUCLEOTIDE SEQUENCE [LARGE SCALE GENOMIC DNA]</scope>
    <source>
        <strain evidence="1 2">NPDC001390</strain>
    </source>
</reference>
<accession>A0ABW6UAM7</accession>